<dbReference type="PIRSF" id="PIRSF028200">
    <property type="entry name" value="UCP028200"/>
    <property type="match status" value="1"/>
</dbReference>
<dbReference type="PROSITE" id="PS51257">
    <property type="entry name" value="PROKAR_LIPOPROTEIN"/>
    <property type="match status" value="1"/>
</dbReference>
<evidence type="ECO:0000313" key="3">
    <source>
        <dbReference type="Proteomes" id="UP001249020"/>
    </source>
</evidence>
<evidence type="ECO:0000256" key="1">
    <source>
        <dbReference type="SAM" id="MobiDB-lite"/>
    </source>
</evidence>
<keyword evidence="3" id="KW-1185">Reference proteome</keyword>
<accession>A0AAW8QYS4</accession>
<keyword evidence="2" id="KW-0449">Lipoprotein</keyword>
<dbReference type="InterPro" id="IPR016875">
    <property type="entry name" value="UCP028200"/>
</dbReference>
<dbReference type="AlphaFoldDB" id="A0AAW8QYS4"/>
<protein>
    <submittedName>
        <fullName evidence="2">DUF6279 family lipoprotein</fullName>
    </submittedName>
</protein>
<proteinExistence type="predicted"/>
<feature type="region of interest" description="Disordered" evidence="1">
    <location>
        <begin position="132"/>
        <end position="154"/>
    </location>
</feature>
<name>A0AAW8QYS4_9ALTE</name>
<sequence length="281" mass="33432">MKKFLIIGFVILISGCSTKFAYNNLDWLAYWYIDDYIELTSEQEEAVDIKLQQWLSWHKSEELPKYLAHLSELSEDIRSQSISMARMDYHQDKAAEHWLRLKTRIVPDLVTLAPLLNEQQIEDMFAEIDKQNEEEAEERAERQEKSEAKRKKDGLKRNKKNLKKWLGALTPEQDRLIENMYGQYHRNGALWQAYRERYQAELKGLFQEQDRGVNFQQRLQELLLYPEVFRGEELNRRNLENGNKYKEFLLAVDTLVTEKQRKHLIAEIADFSDDVQDLLGD</sequence>
<dbReference type="Proteomes" id="UP001249020">
    <property type="component" value="Unassembled WGS sequence"/>
</dbReference>
<reference evidence="2 3" key="1">
    <citation type="submission" date="2023-09" db="EMBL/GenBank/DDBJ databases">
        <authorList>
            <person name="Rey-Velasco X."/>
        </authorList>
    </citation>
    <scope>NUCLEOTIDE SEQUENCE [LARGE SCALE GENOMIC DNA]</scope>
    <source>
        <strain evidence="2 3">W409</strain>
    </source>
</reference>
<gene>
    <name evidence="2" type="ORF">RM544_03840</name>
</gene>
<feature type="compositionally biased region" description="Basic and acidic residues" evidence="1">
    <location>
        <begin position="132"/>
        <end position="147"/>
    </location>
</feature>
<dbReference type="RefSeq" id="WP_311360438.1">
    <property type="nucleotide sequence ID" value="NZ_JAVRIE010000001.1"/>
</dbReference>
<dbReference type="Pfam" id="PF19795">
    <property type="entry name" value="DUF6279"/>
    <property type="match status" value="1"/>
</dbReference>
<organism evidence="2 3">
    <name type="scientific">Brumicola blandensis</name>
    <dbReference type="NCBI Taxonomy" id="3075611"/>
    <lineage>
        <taxon>Bacteria</taxon>
        <taxon>Pseudomonadati</taxon>
        <taxon>Pseudomonadota</taxon>
        <taxon>Gammaproteobacteria</taxon>
        <taxon>Alteromonadales</taxon>
        <taxon>Alteromonadaceae</taxon>
        <taxon>Brumicola</taxon>
    </lineage>
</organism>
<evidence type="ECO:0000313" key="2">
    <source>
        <dbReference type="EMBL" id="MDT0581659.1"/>
    </source>
</evidence>
<comment type="caution">
    <text evidence="2">The sequence shown here is derived from an EMBL/GenBank/DDBJ whole genome shotgun (WGS) entry which is preliminary data.</text>
</comment>
<dbReference type="EMBL" id="JAVRIE010000001">
    <property type="protein sequence ID" value="MDT0581659.1"/>
    <property type="molecule type" value="Genomic_DNA"/>
</dbReference>